<dbReference type="KEGG" id="lbc:LACBIDRAFT_313148"/>
<dbReference type="STRING" id="486041.B0DXM7"/>
<dbReference type="OrthoDB" id="2986207at2759"/>
<sequence length="349" mass="39046">MPRPGHQIYEEEMILKGHGFPVWYGDPYGGAEIEIGDIGYMRKGAFVHVMKCNFNFNELITTPVNFNGPIYSQSLERRESGAEAARVLTPPGVGSVNPGHISMTSCRDTCAMLNLEEGVADYTHCSDVDKEAVGEFFFQNARKWIAEAVKGRRFASNISIERLILVTGFYKSANWEAAALYSSSSTENLSFTIKNGGGISINWDSVQHLSPDYSTGHRHPGPQTDLNKPQTLAARGTGDITHRTNHPAGHRVSFAKCCHQHSDRTQCIFLRGFRIRGCLGRKDQVDELLASEEPKLSWGERFRRFAKTFSKTSKPPIGESSQRRSYYLEPIEGFSDTNFCVSCHQVDEH</sequence>
<evidence type="ECO:0000313" key="2">
    <source>
        <dbReference type="Proteomes" id="UP000001194"/>
    </source>
</evidence>
<name>B0DXM7_LACBS</name>
<evidence type="ECO:0000313" key="1">
    <source>
        <dbReference type="EMBL" id="EDR00708.1"/>
    </source>
</evidence>
<proteinExistence type="predicted"/>
<dbReference type="AlphaFoldDB" id="B0DXM7"/>
<organism evidence="2">
    <name type="scientific">Laccaria bicolor (strain S238N-H82 / ATCC MYA-4686)</name>
    <name type="common">Bicoloured deceiver</name>
    <name type="synonym">Laccaria laccata var. bicolor</name>
    <dbReference type="NCBI Taxonomy" id="486041"/>
    <lineage>
        <taxon>Eukaryota</taxon>
        <taxon>Fungi</taxon>
        <taxon>Dikarya</taxon>
        <taxon>Basidiomycota</taxon>
        <taxon>Agaricomycotina</taxon>
        <taxon>Agaricomycetes</taxon>
        <taxon>Agaricomycetidae</taxon>
        <taxon>Agaricales</taxon>
        <taxon>Agaricineae</taxon>
        <taxon>Hydnangiaceae</taxon>
        <taxon>Laccaria</taxon>
    </lineage>
</organism>
<dbReference type="InParanoid" id="B0DXM7"/>
<gene>
    <name evidence="1" type="ORF">LACBIDRAFT_313148</name>
</gene>
<keyword evidence="2" id="KW-1185">Reference proteome</keyword>
<dbReference type="HOGENOM" id="CLU_794693_0_0_1"/>
<dbReference type="Proteomes" id="UP000001194">
    <property type="component" value="Unassembled WGS sequence"/>
</dbReference>
<accession>B0DXM7</accession>
<dbReference type="GeneID" id="6084362"/>
<dbReference type="EMBL" id="DS547147">
    <property type="protein sequence ID" value="EDR00708.1"/>
    <property type="molecule type" value="Genomic_DNA"/>
</dbReference>
<dbReference type="RefSeq" id="XP_001888717.1">
    <property type="nucleotide sequence ID" value="XM_001888682.1"/>
</dbReference>
<reference evidence="1 2" key="1">
    <citation type="journal article" date="2008" name="Nature">
        <title>The genome of Laccaria bicolor provides insights into mycorrhizal symbiosis.</title>
        <authorList>
            <person name="Martin F."/>
            <person name="Aerts A."/>
            <person name="Ahren D."/>
            <person name="Brun A."/>
            <person name="Danchin E.G.J."/>
            <person name="Duchaussoy F."/>
            <person name="Gibon J."/>
            <person name="Kohler A."/>
            <person name="Lindquist E."/>
            <person name="Pereda V."/>
            <person name="Salamov A."/>
            <person name="Shapiro H.J."/>
            <person name="Wuyts J."/>
            <person name="Blaudez D."/>
            <person name="Buee M."/>
            <person name="Brokstein P."/>
            <person name="Canbaeck B."/>
            <person name="Cohen D."/>
            <person name="Courty P.E."/>
            <person name="Coutinho P.M."/>
            <person name="Delaruelle C."/>
            <person name="Detter J.C."/>
            <person name="Deveau A."/>
            <person name="DiFazio S."/>
            <person name="Duplessis S."/>
            <person name="Fraissinet-Tachet L."/>
            <person name="Lucic E."/>
            <person name="Frey-Klett P."/>
            <person name="Fourrey C."/>
            <person name="Feussner I."/>
            <person name="Gay G."/>
            <person name="Grimwood J."/>
            <person name="Hoegger P.J."/>
            <person name="Jain P."/>
            <person name="Kilaru S."/>
            <person name="Labbe J."/>
            <person name="Lin Y.C."/>
            <person name="Legue V."/>
            <person name="Le Tacon F."/>
            <person name="Marmeisse R."/>
            <person name="Melayah D."/>
            <person name="Montanini B."/>
            <person name="Muratet M."/>
            <person name="Nehls U."/>
            <person name="Niculita-Hirzel H."/>
            <person name="Oudot-Le Secq M.P."/>
            <person name="Peter M."/>
            <person name="Quesneville H."/>
            <person name="Rajashekar B."/>
            <person name="Reich M."/>
            <person name="Rouhier N."/>
            <person name="Schmutz J."/>
            <person name="Yin T."/>
            <person name="Chalot M."/>
            <person name="Henrissat B."/>
            <person name="Kuees U."/>
            <person name="Lucas S."/>
            <person name="Van de Peer Y."/>
            <person name="Podila G.K."/>
            <person name="Polle A."/>
            <person name="Pukkila P.J."/>
            <person name="Richardson P.M."/>
            <person name="Rouze P."/>
            <person name="Sanders I.R."/>
            <person name="Stajich J.E."/>
            <person name="Tunlid A."/>
            <person name="Tuskan G."/>
            <person name="Grigoriev I.V."/>
        </authorList>
    </citation>
    <scope>NUCLEOTIDE SEQUENCE [LARGE SCALE GENOMIC DNA]</scope>
    <source>
        <strain evidence="2">S238N-H82 / ATCC MYA-4686</strain>
    </source>
</reference>
<protein>
    <submittedName>
        <fullName evidence="1">Predicted protein</fullName>
    </submittedName>
</protein>